<dbReference type="GO" id="GO:0003677">
    <property type="term" value="F:DNA binding"/>
    <property type="evidence" value="ECO:0007669"/>
    <property type="project" value="UniProtKB-KW"/>
</dbReference>
<evidence type="ECO:0000256" key="13">
    <source>
        <dbReference type="ARBA" id="ARBA00022806"/>
    </source>
</evidence>
<sequence>MERTLCETHGGTCLLKTGVKEGPNKGKSFYICTARDSNFIFTIFMDTLDTEQVVLIPPSHCLQHEDSTVELQSLIYNEKQDEYKLFYRCLLGKTEGQKWCGCVPWREKDPEKRTDLSDKDLQSSSPTPVRNPFKVKTKHNKSSERKRDPDAAKDRDEISGENKHVNGKYHGSAKKKEERSKTTEVEGNNRNGSDGQSGLDREGKDSGGSESWRNKTLPAGMKIKKRVSNDERLRSKAEDGACPESPNSVNESVQRPSESKTSLKDQQEKKPTKTGSSPQIPSKSSAACDKKASVENETKDDRSNKQSTANLKSVTDKTQSLQSKSSSPSYSTSQDVPVSEKPTALNFQKTVPNQSQAKDQKGIARFGEWSDEEGDVQLVSVQPPTQQSAPTPAAPVQKTLTSFPGFQPASKVQGRSEDPSALHSHLSAQLKQKKATLSVVNVSALPDKGERLKSQVKELEEALESLSLTTSQDKDKSQAEHKAAHSHSNPFSRPGGAILLPTAPAPMLKESSSSSLGLNLSQGYSQMFGVNAQNQAFYGGRMTENRLLAVRSATTEAIDHLHDSLESCPTEDTESPDPKGIKVELLPHQRIALAWLLWRETQKPCGGILADDMGLGKTLTMISLILSQKKKDEKLEEWISKKDSTIVASQGTLIICPASLLHHWKKEIDKHVKSSRLSVYLYHGPNRQRSSSVLAEHDVVITTYSLVSKEIPVQKEDAEKPSQDSDHVASDLPPLLRVSWARVILDEAHNIKNPKVQTSMAVCKLRARSRWAVTGTPIQNNLLDMYSLLKFLRCSPFDEYKLWKAQVDNGSKRGGDRLNILTRALLLRRTKDQRDATGKPLVSLPDRTCEVHRLKLSEDEQAVYDVVFAQSRSTLQNYLKRHEEGNIKKGDNSNPFEKVAREFGMSQQDSLSSSQQPQASSTIHILSLLLRLRQCCCHLSLLKKTLDQSELQGDGVALSLEEQLCALSLSEPSDSDPKDTVSLNGSRFSSELFQDTRESTKVSAILTELREIRKKNQKSVIVSQWTSMLHIVAVHLKKMGLKFAVIDGTVNPKRRMDLVEEFNTNPKGPQVMLVSLCAGGVGINLIGGNHLFLIDMHWNPALEDQACDRIYRVGQSRDVTIHRFVCDGTVEDKISSLQEKKKELAQKVLSGTGSSFTKLSLADLRVIFGV</sequence>
<evidence type="ECO:0000256" key="14">
    <source>
        <dbReference type="ARBA" id="ARBA00022833"/>
    </source>
</evidence>
<feature type="domain" description="GRF-type" evidence="30">
    <location>
        <begin position="6"/>
        <end position="48"/>
    </location>
</feature>
<dbReference type="GO" id="GO:0006397">
    <property type="term" value="P:mRNA processing"/>
    <property type="evidence" value="ECO:0007669"/>
    <property type="project" value="UniProtKB-KW"/>
</dbReference>
<dbReference type="InterPro" id="IPR038718">
    <property type="entry name" value="SNF2-like_sf"/>
</dbReference>
<evidence type="ECO:0000256" key="10">
    <source>
        <dbReference type="ARBA" id="ARBA00022741"/>
    </source>
</evidence>
<feature type="region of interest" description="Disordered" evidence="27">
    <location>
        <begin position="467"/>
        <end position="496"/>
    </location>
</feature>
<evidence type="ECO:0000256" key="4">
    <source>
        <dbReference type="ARBA" id="ARBA00022472"/>
    </source>
</evidence>
<evidence type="ECO:0000256" key="12">
    <source>
        <dbReference type="ARBA" id="ARBA00022801"/>
    </source>
</evidence>
<evidence type="ECO:0000259" key="30">
    <source>
        <dbReference type="PROSITE" id="PS51999"/>
    </source>
</evidence>
<evidence type="ECO:0000313" key="31">
    <source>
        <dbReference type="Ensembl" id="ENSSRHP00000010800.1"/>
    </source>
</evidence>
<evidence type="ECO:0000256" key="6">
    <source>
        <dbReference type="ARBA" id="ARBA00022553"/>
    </source>
</evidence>
<dbReference type="PROSITE" id="PS51192">
    <property type="entry name" value="HELICASE_ATP_BIND_1"/>
    <property type="match status" value="1"/>
</dbReference>
<dbReference type="InterPro" id="IPR049730">
    <property type="entry name" value="SNF2/RAD54-like_C"/>
</dbReference>
<comment type="similarity">
    <text evidence="3">Belongs to the SNF2/RAD54 helicase family.</text>
</comment>
<dbReference type="GO" id="GO:0008380">
    <property type="term" value="P:RNA splicing"/>
    <property type="evidence" value="ECO:0007669"/>
    <property type="project" value="UniProtKB-KW"/>
</dbReference>
<feature type="compositionally biased region" description="Polar residues" evidence="27">
    <location>
        <begin position="305"/>
        <end position="318"/>
    </location>
</feature>
<dbReference type="InterPro" id="IPR002464">
    <property type="entry name" value="DNA/RNA_helicase_DEAH_CS"/>
</dbReference>
<feature type="compositionally biased region" description="Basic and acidic residues" evidence="27">
    <location>
        <begin position="110"/>
        <end position="121"/>
    </location>
</feature>
<dbReference type="Gene3D" id="3.40.50.300">
    <property type="entry name" value="P-loop containing nucleotide triphosphate hydrolases"/>
    <property type="match status" value="1"/>
</dbReference>
<dbReference type="InterPro" id="IPR010666">
    <property type="entry name" value="Znf_GRF"/>
</dbReference>
<organism evidence="31 32">
    <name type="scientific">Sinocyclocheilus rhinocerous</name>
    <dbReference type="NCBI Taxonomy" id="307959"/>
    <lineage>
        <taxon>Eukaryota</taxon>
        <taxon>Metazoa</taxon>
        <taxon>Chordata</taxon>
        <taxon>Craniata</taxon>
        <taxon>Vertebrata</taxon>
        <taxon>Euteleostomi</taxon>
        <taxon>Actinopterygii</taxon>
        <taxon>Neopterygii</taxon>
        <taxon>Teleostei</taxon>
        <taxon>Ostariophysi</taxon>
        <taxon>Cypriniformes</taxon>
        <taxon>Cyprinidae</taxon>
        <taxon>Cyprininae</taxon>
        <taxon>Sinocyclocheilus</taxon>
    </lineage>
</organism>
<feature type="compositionally biased region" description="Polar residues" evidence="27">
    <location>
        <begin position="345"/>
        <end position="357"/>
    </location>
</feature>
<dbReference type="InterPro" id="IPR001650">
    <property type="entry name" value="Helicase_C-like"/>
</dbReference>
<keyword evidence="4" id="KW-0806">Transcription termination</keyword>
<feature type="compositionally biased region" description="Basic and acidic residues" evidence="27">
    <location>
        <begin position="472"/>
        <end position="483"/>
    </location>
</feature>
<dbReference type="GO" id="GO:0008094">
    <property type="term" value="F:ATP-dependent activity, acting on DNA"/>
    <property type="evidence" value="ECO:0007669"/>
    <property type="project" value="UniProtKB-ARBA"/>
</dbReference>
<accession>A0A673GE35</accession>
<keyword evidence="10" id="KW-0547">Nucleotide-binding</keyword>
<evidence type="ECO:0000256" key="18">
    <source>
        <dbReference type="ARBA" id="ARBA00023163"/>
    </source>
</evidence>
<dbReference type="AlphaFoldDB" id="A0A673GE35"/>
<feature type="compositionally biased region" description="Low complexity" evidence="27">
    <location>
        <begin position="379"/>
        <end position="397"/>
    </location>
</feature>
<feature type="compositionally biased region" description="Basic and acidic residues" evidence="27">
    <location>
        <begin position="227"/>
        <end position="239"/>
    </location>
</feature>
<evidence type="ECO:0000256" key="9">
    <source>
        <dbReference type="ARBA" id="ARBA00022728"/>
    </source>
</evidence>
<dbReference type="GO" id="GO:0006353">
    <property type="term" value="P:DNA-templated transcription termination"/>
    <property type="evidence" value="ECO:0007669"/>
    <property type="project" value="UniProtKB-KW"/>
</dbReference>
<feature type="compositionally biased region" description="Basic and acidic residues" evidence="27">
    <location>
        <begin position="288"/>
        <end position="304"/>
    </location>
</feature>
<reference evidence="31" key="2">
    <citation type="submission" date="2025-09" db="UniProtKB">
        <authorList>
            <consortium name="Ensembl"/>
        </authorList>
    </citation>
    <scope>IDENTIFICATION</scope>
</reference>
<evidence type="ECO:0000256" key="16">
    <source>
        <dbReference type="ARBA" id="ARBA00023015"/>
    </source>
</evidence>
<dbReference type="GO" id="GO:0004386">
    <property type="term" value="F:helicase activity"/>
    <property type="evidence" value="ECO:0007669"/>
    <property type="project" value="UniProtKB-KW"/>
</dbReference>
<evidence type="ECO:0000259" key="28">
    <source>
        <dbReference type="PROSITE" id="PS51192"/>
    </source>
</evidence>
<dbReference type="PROSITE" id="PS51194">
    <property type="entry name" value="HELICASE_CTER"/>
    <property type="match status" value="1"/>
</dbReference>
<keyword evidence="6" id="KW-0597">Phosphoprotein</keyword>
<keyword evidence="19" id="KW-0508">mRNA splicing</keyword>
<dbReference type="InterPro" id="IPR014001">
    <property type="entry name" value="Helicase_ATP-bd"/>
</dbReference>
<dbReference type="Ensembl" id="ENSSRHT00000011206.1">
    <property type="protein sequence ID" value="ENSSRHP00000010800.1"/>
    <property type="gene ID" value="ENSSRHG00000006230.1"/>
</dbReference>
<evidence type="ECO:0000256" key="7">
    <source>
        <dbReference type="ARBA" id="ARBA00022664"/>
    </source>
</evidence>
<evidence type="ECO:0000313" key="32">
    <source>
        <dbReference type="Proteomes" id="UP000472270"/>
    </source>
</evidence>
<dbReference type="Proteomes" id="UP000472270">
    <property type="component" value="Unassembled WGS sequence"/>
</dbReference>
<feature type="compositionally biased region" description="Polar residues" evidence="27">
    <location>
        <begin position="245"/>
        <end position="256"/>
    </location>
</feature>
<keyword evidence="20" id="KW-0539">Nucleus</keyword>
<keyword evidence="32" id="KW-1185">Reference proteome</keyword>
<evidence type="ECO:0000256" key="26">
    <source>
        <dbReference type="PROSITE-ProRule" id="PRU01343"/>
    </source>
</evidence>
<dbReference type="CDD" id="cd18793">
    <property type="entry name" value="SF2_C_SNF"/>
    <property type="match status" value="1"/>
</dbReference>
<evidence type="ECO:0000256" key="8">
    <source>
        <dbReference type="ARBA" id="ARBA00022723"/>
    </source>
</evidence>
<keyword evidence="17" id="KW-0238">DNA-binding</keyword>
<dbReference type="GO" id="GO:0006281">
    <property type="term" value="P:DNA repair"/>
    <property type="evidence" value="ECO:0007669"/>
    <property type="project" value="TreeGrafter"/>
</dbReference>
<keyword evidence="9" id="KW-0747">Spliceosome</keyword>
<dbReference type="GO" id="GO:0005681">
    <property type="term" value="C:spliceosomal complex"/>
    <property type="evidence" value="ECO:0007669"/>
    <property type="project" value="UniProtKB-KW"/>
</dbReference>
<feature type="region of interest" description="Disordered" evidence="27">
    <location>
        <begin position="110"/>
        <end position="423"/>
    </location>
</feature>
<dbReference type="GO" id="GO:0005524">
    <property type="term" value="F:ATP binding"/>
    <property type="evidence" value="ECO:0007669"/>
    <property type="project" value="UniProtKB-KW"/>
</dbReference>
<dbReference type="Gene3D" id="3.40.50.10810">
    <property type="entry name" value="Tandem AAA-ATPase domain"/>
    <property type="match status" value="1"/>
</dbReference>
<dbReference type="Pfam" id="PF06839">
    <property type="entry name" value="Zn_ribbon_GRF"/>
    <property type="match status" value="1"/>
</dbReference>
<keyword evidence="7" id="KW-0507">mRNA processing</keyword>
<dbReference type="InterPro" id="IPR000330">
    <property type="entry name" value="SNF2_N"/>
</dbReference>
<evidence type="ECO:0000256" key="19">
    <source>
        <dbReference type="ARBA" id="ARBA00023187"/>
    </source>
</evidence>
<evidence type="ECO:0000256" key="15">
    <source>
        <dbReference type="ARBA" id="ARBA00022840"/>
    </source>
</evidence>
<proteinExistence type="inferred from homology"/>
<feature type="domain" description="Helicase ATP-binding" evidence="28">
    <location>
        <begin position="598"/>
        <end position="795"/>
    </location>
</feature>
<dbReference type="Pfam" id="PF00176">
    <property type="entry name" value="SNF2-rel_dom"/>
    <property type="match status" value="1"/>
</dbReference>
<keyword evidence="11 26" id="KW-0863">Zinc-finger</keyword>
<feature type="compositionally biased region" description="Basic and acidic residues" evidence="27">
    <location>
        <begin position="257"/>
        <end position="271"/>
    </location>
</feature>
<evidence type="ECO:0000256" key="3">
    <source>
        <dbReference type="ARBA" id="ARBA00007025"/>
    </source>
</evidence>
<keyword evidence="14" id="KW-0862">Zinc</keyword>
<dbReference type="FunFam" id="3.40.50.300:FF:001502">
    <property type="entry name" value="Transcription termination factor 2"/>
    <property type="match status" value="1"/>
</dbReference>
<feature type="compositionally biased region" description="Basic and acidic residues" evidence="27">
    <location>
        <begin position="174"/>
        <end position="184"/>
    </location>
</feature>
<dbReference type="SUPFAM" id="SSF52540">
    <property type="entry name" value="P-loop containing nucleoside triphosphate hydrolases"/>
    <property type="match status" value="2"/>
</dbReference>
<dbReference type="GO" id="GO:0008270">
    <property type="term" value="F:zinc ion binding"/>
    <property type="evidence" value="ECO:0007669"/>
    <property type="project" value="UniProtKB-KW"/>
</dbReference>
<keyword evidence="13" id="KW-0347">Helicase</keyword>
<reference evidence="31" key="1">
    <citation type="submission" date="2025-08" db="UniProtKB">
        <authorList>
            <consortium name="Ensembl"/>
        </authorList>
    </citation>
    <scope>IDENTIFICATION</scope>
</reference>
<name>A0A673GE35_9TELE</name>
<evidence type="ECO:0000256" key="1">
    <source>
        <dbReference type="ARBA" id="ARBA00004123"/>
    </source>
</evidence>
<comment type="function">
    <text evidence="21">DsDNA-dependent ATPase which acts as a transcription termination factor by coupling ATP hydrolysis with removal of RNA polymerase II from the DNA template. May contribute to mitotic transcription repression. May also be involved in pre-mRNA splicing.</text>
</comment>
<comment type="subcellular location">
    <subcellularLocation>
        <location evidence="2">Cytoplasm</location>
    </subcellularLocation>
    <subcellularLocation>
        <location evidence="1">Nucleus</location>
    </subcellularLocation>
</comment>
<evidence type="ECO:0000256" key="11">
    <source>
        <dbReference type="ARBA" id="ARBA00022771"/>
    </source>
</evidence>
<feature type="compositionally biased region" description="Basic and acidic residues" evidence="27">
    <location>
        <begin position="141"/>
        <end position="164"/>
    </location>
</feature>
<dbReference type="GO" id="GO:0005737">
    <property type="term" value="C:cytoplasm"/>
    <property type="evidence" value="ECO:0007669"/>
    <property type="project" value="UniProtKB-SubCell"/>
</dbReference>
<keyword evidence="8" id="KW-0479">Metal-binding</keyword>
<comment type="subunit">
    <text evidence="22">Interacts with CDC5L. Part of the spliceosome.</text>
</comment>
<evidence type="ECO:0000256" key="21">
    <source>
        <dbReference type="ARBA" id="ARBA00055750"/>
    </source>
</evidence>
<dbReference type="SMART" id="SM00487">
    <property type="entry name" value="DEXDc"/>
    <property type="match status" value="1"/>
</dbReference>
<evidence type="ECO:0000256" key="17">
    <source>
        <dbReference type="ARBA" id="ARBA00023125"/>
    </source>
</evidence>
<dbReference type="FunFam" id="3.40.50.10810:FF:000043">
    <property type="entry name" value="Transcription termination factor 2"/>
    <property type="match status" value="1"/>
</dbReference>
<dbReference type="PANTHER" id="PTHR45626">
    <property type="entry name" value="TRANSCRIPTION TERMINATION FACTOR 2-RELATED"/>
    <property type="match status" value="1"/>
</dbReference>
<feature type="domain" description="Helicase C-terminal" evidence="29">
    <location>
        <begin position="1001"/>
        <end position="1160"/>
    </location>
</feature>
<dbReference type="GO" id="GO:0016787">
    <property type="term" value="F:hydrolase activity"/>
    <property type="evidence" value="ECO:0007669"/>
    <property type="project" value="UniProtKB-KW"/>
</dbReference>
<dbReference type="PROSITE" id="PS00690">
    <property type="entry name" value="DEAH_ATP_HELICASE"/>
    <property type="match status" value="1"/>
</dbReference>
<evidence type="ECO:0000256" key="27">
    <source>
        <dbReference type="SAM" id="MobiDB-lite"/>
    </source>
</evidence>
<feature type="compositionally biased region" description="Polar residues" evidence="27">
    <location>
        <begin position="185"/>
        <end position="196"/>
    </location>
</feature>
<evidence type="ECO:0000256" key="5">
    <source>
        <dbReference type="ARBA" id="ARBA00022490"/>
    </source>
</evidence>
<keyword evidence="12" id="KW-0378">Hydrolase</keyword>
<feature type="compositionally biased region" description="Low complexity" evidence="27">
    <location>
        <begin position="319"/>
        <end position="334"/>
    </location>
</feature>
<dbReference type="PROSITE" id="PS51999">
    <property type="entry name" value="ZF_GRF"/>
    <property type="match status" value="1"/>
</dbReference>
<dbReference type="PANTHER" id="PTHR45626:SF50">
    <property type="entry name" value="TRANSCRIPTION TERMINATION FACTOR 2"/>
    <property type="match status" value="1"/>
</dbReference>
<keyword evidence="5" id="KW-0963">Cytoplasm</keyword>
<dbReference type="InterPro" id="IPR050628">
    <property type="entry name" value="SNF2_RAD54_helicase_TF"/>
</dbReference>
<evidence type="ECO:0000256" key="22">
    <source>
        <dbReference type="ARBA" id="ARBA00063699"/>
    </source>
</evidence>
<gene>
    <name evidence="31" type="primary">LOC107732352</name>
</gene>
<keyword evidence="15" id="KW-0067">ATP-binding</keyword>
<dbReference type="SMART" id="SM00490">
    <property type="entry name" value="HELICc"/>
    <property type="match status" value="1"/>
</dbReference>
<evidence type="ECO:0000256" key="2">
    <source>
        <dbReference type="ARBA" id="ARBA00004496"/>
    </source>
</evidence>
<evidence type="ECO:0000256" key="20">
    <source>
        <dbReference type="ARBA" id="ARBA00023242"/>
    </source>
</evidence>
<keyword evidence="18" id="KW-0804">Transcription</keyword>
<evidence type="ECO:0000256" key="23">
    <source>
        <dbReference type="ARBA" id="ARBA00070113"/>
    </source>
</evidence>
<dbReference type="Pfam" id="PF00271">
    <property type="entry name" value="Helicase_C"/>
    <property type="match status" value="1"/>
</dbReference>
<dbReference type="CDD" id="cd18072">
    <property type="entry name" value="DEXHc_TTF2"/>
    <property type="match status" value="1"/>
</dbReference>
<dbReference type="InterPro" id="IPR027417">
    <property type="entry name" value="P-loop_NTPase"/>
</dbReference>
<evidence type="ECO:0000256" key="24">
    <source>
        <dbReference type="ARBA" id="ARBA00079067"/>
    </source>
</evidence>
<keyword evidence="16" id="KW-0805">Transcription regulation</keyword>
<evidence type="ECO:0000259" key="29">
    <source>
        <dbReference type="PROSITE" id="PS51194"/>
    </source>
</evidence>
<evidence type="ECO:0000256" key="25">
    <source>
        <dbReference type="ARBA" id="ARBA00082628"/>
    </source>
</evidence>
<protein>
    <recommendedName>
        <fullName evidence="23">Transcription termination factor 2</fullName>
    </recommendedName>
    <alternativeName>
        <fullName evidence="25">RNA polymerase II termination factor</fullName>
    </alternativeName>
    <alternativeName>
        <fullName evidence="24">Transcription release factor 2</fullName>
    </alternativeName>
</protein>